<name>A0A0K8P9F0_9CHLR</name>
<dbReference type="EMBL" id="DF968179">
    <property type="protein sequence ID" value="GAP39144.1"/>
    <property type="molecule type" value="Genomic_DNA"/>
</dbReference>
<keyword evidence="1" id="KW-1133">Transmembrane helix</keyword>
<evidence type="ECO:0000313" key="2">
    <source>
        <dbReference type="EMBL" id="GAP39144.1"/>
    </source>
</evidence>
<dbReference type="STRING" id="1678840.ATC1_1163"/>
<keyword evidence="1" id="KW-0472">Membrane</keyword>
<gene>
    <name evidence="2" type="ORF">ATC1_1163</name>
</gene>
<feature type="transmembrane region" description="Helical" evidence="1">
    <location>
        <begin position="6"/>
        <end position="31"/>
    </location>
</feature>
<dbReference type="AlphaFoldDB" id="A0A0K8P9F0"/>
<dbReference type="RefSeq" id="WP_062276892.1">
    <property type="nucleotide sequence ID" value="NZ_DF968179.1"/>
</dbReference>
<accession>A0A0K8P9F0</accession>
<dbReference type="Proteomes" id="UP000053370">
    <property type="component" value="Unassembled WGS sequence"/>
</dbReference>
<keyword evidence="1" id="KW-0812">Transmembrane</keyword>
<proteinExistence type="predicted"/>
<sequence length="95" mass="10234">MNNVGIITQSLLITLIGMVILFISLFILWGVMELLVRFLKDPAEAAEEIEEPEVVSVGEDELKMRAAAAAVASIQDYDLKMKIAAAAASAVSVKK</sequence>
<keyword evidence="3" id="KW-1185">Reference proteome</keyword>
<evidence type="ECO:0000313" key="3">
    <source>
        <dbReference type="Proteomes" id="UP000053370"/>
    </source>
</evidence>
<dbReference type="OrthoDB" id="10014291at2"/>
<protein>
    <submittedName>
        <fullName evidence="2">Na+-transporting methylmalonyl-CoA/oxaloacetate decarboxylase, gamma subunit</fullName>
    </submittedName>
</protein>
<reference evidence="2" key="1">
    <citation type="journal article" date="2015" name="Genome Announc.">
        <title>Draft Genome Sequence of Anaerolineae Strain TC1, a Novel Isolate from a Methanogenic Wastewater Treatment System.</title>
        <authorList>
            <person name="Matsuura N."/>
            <person name="Tourlousse D.M."/>
            <person name="Sun L."/>
            <person name="Toyonaga M."/>
            <person name="Kuroda K."/>
            <person name="Ohashi A."/>
            <person name="Cruz R."/>
            <person name="Yamaguchi T."/>
            <person name="Sekiguchi Y."/>
        </authorList>
    </citation>
    <scope>NUCLEOTIDE SEQUENCE [LARGE SCALE GENOMIC DNA]</scope>
    <source>
        <strain evidence="2">TC1</strain>
    </source>
</reference>
<organism evidence="2">
    <name type="scientific">Flexilinea flocculi</name>
    <dbReference type="NCBI Taxonomy" id="1678840"/>
    <lineage>
        <taxon>Bacteria</taxon>
        <taxon>Bacillati</taxon>
        <taxon>Chloroflexota</taxon>
        <taxon>Anaerolineae</taxon>
        <taxon>Anaerolineales</taxon>
        <taxon>Anaerolineaceae</taxon>
        <taxon>Flexilinea</taxon>
    </lineage>
</organism>
<evidence type="ECO:0000256" key="1">
    <source>
        <dbReference type="SAM" id="Phobius"/>
    </source>
</evidence>